<keyword evidence="19" id="KW-1185">Reference proteome</keyword>
<dbReference type="EC" id="2.4.2.8" evidence="5 15"/>
<keyword evidence="16" id="KW-0812">Transmembrane</keyword>
<keyword evidence="11 15" id="KW-0547">Nucleotide-binding</keyword>
<dbReference type="Gene3D" id="3.40.50.2020">
    <property type="match status" value="1"/>
</dbReference>
<evidence type="ECO:0000313" key="18">
    <source>
        <dbReference type="EMBL" id="MFD2514531.1"/>
    </source>
</evidence>
<keyword evidence="7 15" id="KW-0328">Glycosyltransferase</keyword>
<evidence type="ECO:0000256" key="1">
    <source>
        <dbReference type="ARBA" id="ARBA00001946"/>
    </source>
</evidence>
<comment type="catalytic activity">
    <reaction evidence="13">
        <text>GMP + diphosphate = guanine + 5-phospho-alpha-D-ribose 1-diphosphate</text>
        <dbReference type="Rhea" id="RHEA:25424"/>
        <dbReference type="ChEBI" id="CHEBI:16235"/>
        <dbReference type="ChEBI" id="CHEBI:33019"/>
        <dbReference type="ChEBI" id="CHEBI:58017"/>
        <dbReference type="ChEBI" id="CHEBI:58115"/>
        <dbReference type="EC" id="2.4.2.8"/>
    </reaction>
    <physiologicalReaction direction="right-to-left" evidence="13">
        <dbReference type="Rhea" id="RHEA:25426"/>
    </physiologicalReaction>
</comment>
<sequence length="206" mass="23571">MHKPSHRVGLIFYFILTFVWISIIFPMHPRTIQLHDCEFSSYIFEEEIIARINMLAEQIDRDYAHKKPLFLAVLNGSFMFASDLLKRVNIPCEVSFIRLSSYQDMKSTGNVREVLGLTEDIHSRHVVVLEDIVDTGHTVHGLLEQLKSKSPASVEVATLLLKPDCLQHPLDVKYVARSIPNDFVVGYGLDYNGLGRNLRDIYKIVS</sequence>
<keyword evidence="8 15" id="KW-0808">Transferase</keyword>
<evidence type="ECO:0000256" key="15">
    <source>
        <dbReference type="RuleBase" id="RU364099"/>
    </source>
</evidence>
<evidence type="ECO:0000256" key="16">
    <source>
        <dbReference type="SAM" id="Phobius"/>
    </source>
</evidence>
<comment type="pathway">
    <text evidence="3 15">Purine metabolism; IMP biosynthesis via salvage pathway; IMP from hypoxanthine: step 1/1.</text>
</comment>
<keyword evidence="16" id="KW-1133">Transmembrane helix</keyword>
<evidence type="ECO:0000256" key="3">
    <source>
        <dbReference type="ARBA" id="ARBA00004669"/>
    </source>
</evidence>
<evidence type="ECO:0000256" key="6">
    <source>
        <dbReference type="ARBA" id="ARBA00022490"/>
    </source>
</evidence>
<dbReference type="InterPro" id="IPR050408">
    <property type="entry name" value="HGPRT"/>
</dbReference>
<dbReference type="SUPFAM" id="SSF53271">
    <property type="entry name" value="PRTase-like"/>
    <property type="match status" value="1"/>
</dbReference>
<keyword evidence="12 15" id="KW-0460">Magnesium</keyword>
<evidence type="ECO:0000256" key="12">
    <source>
        <dbReference type="ARBA" id="ARBA00022842"/>
    </source>
</evidence>
<comment type="cofactor">
    <cofactor evidence="1 15">
        <name>Mg(2+)</name>
        <dbReference type="ChEBI" id="CHEBI:18420"/>
    </cofactor>
</comment>
<reference evidence="19" key="1">
    <citation type="journal article" date="2019" name="Int. J. Syst. Evol. Microbiol.">
        <title>The Global Catalogue of Microorganisms (GCM) 10K type strain sequencing project: providing services to taxonomists for standard genome sequencing and annotation.</title>
        <authorList>
            <consortium name="The Broad Institute Genomics Platform"/>
            <consortium name="The Broad Institute Genome Sequencing Center for Infectious Disease"/>
            <person name="Wu L."/>
            <person name="Ma J."/>
        </authorList>
    </citation>
    <scope>NUCLEOTIDE SEQUENCE [LARGE SCALE GENOMIC DNA]</scope>
    <source>
        <strain evidence="19">KCTC 42498</strain>
    </source>
</reference>
<evidence type="ECO:0000256" key="10">
    <source>
        <dbReference type="ARBA" id="ARBA00022726"/>
    </source>
</evidence>
<evidence type="ECO:0000256" key="2">
    <source>
        <dbReference type="ARBA" id="ARBA00004496"/>
    </source>
</evidence>
<evidence type="ECO:0000256" key="11">
    <source>
        <dbReference type="ARBA" id="ARBA00022741"/>
    </source>
</evidence>
<dbReference type="Pfam" id="PF00156">
    <property type="entry name" value="Pribosyltran"/>
    <property type="match status" value="1"/>
</dbReference>
<evidence type="ECO:0000256" key="13">
    <source>
        <dbReference type="ARBA" id="ARBA00048811"/>
    </source>
</evidence>
<dbReference type="EMBL" id="JBHULU010000015">
    <property type="protein sequence ID" value="MFD2514531.1"/>
    <property type="molecule type" value="Genomic_DNA"/>
</dbReference>
<gene>
    <name evidence="18" type="primary">hpt</name>
    <name evidence="18" type="ORF">ACFSRY_11690</name>
</gene>
<comment type="subcellular location">
    <subcellularLocation>
        <location evidence="2 15">Cytoplasm</location>
    </subcellularLocation>
</comment>
<feature type="transmembrane region" description="Helical" evidence="16">
    <location>
        <begin position="7"/>
        <end position="27"/>
    </location>
</feature>
<dbReference type="CDD" id="cd06223">
    <property type="entry name" value="PRTases_typeI"/>
    <property type="match status" value="1"/>
</dbReference>
<dbReference type="InterPro" id="IPR000836">
    <property type="entry name" value="PRTase_dom"/>
</dbReference>
<keyword evidence="16" id="KW-0472">Membrane</keyword>
<keyword evidence="10 15" id="KW-0660">Purine salvage</keyword>
<dbReference type="InterPro" id="IPR029057">
    <property type="entry name" value="PRTase-like"/>
</dbReference>
<proteinExistence type="inferred from homology"/>
<dbReference type="NCBIfam" id="TIGR01203">
    <property type="entry name" value="HGPRTase"/>
    <property type="match status" value="1"/>
</dbReference>
<keyword evidence="6 15" id="KW-0963">Cytoplasm</keyword>
<dbReference type="GO" id="GO:0016757">
    <property type="term" value="F:glycosyltransferase activity"/>
    <property type="evidence" value="ECO:0007669"/>
    <property type="project" value="UniProtKB-KW"/>
</dbReference>
<evidence type="ECO:0000256" key="9">
    <source>
        <dbReference type="ARBA" id="ARBA00022723"/>
    </source>
</evidence>
<name>A0ABW5ILW4_9BACT</name>
<comment type="similarity">
    <text evidence="4 15">Belongs to the purine/pyrimidine phosphoribosyltransferase family.</text>
</comment>
<dbReference type="Proteomes" id="UP001597544">
    <property type="component" value="Unassembled WGS sequence"/>
</dbReference>
<evidence type="ECO:0000259" key="17">
    <source>
        <dbReference type="Pfam" id="PF00156"/>
    </source>
</evidence>
<dbReference type="InterPro" id="IPR005904">
    <property type="entry name" value="Hxn_phspho_trans"/>
</dbReference>
<evidence type="ECO:0000256" key="8">
    <source>
        <dbReference type="ARBA" id="ARBA00022679"/>
    </source>
</evidence>
<keyword evidence="9 15" id="KW-0479">Metal-binding</keyword>
<comment type="caution">
    <text evidence="18">The sequence shown here is derived from an EMBL/GenBank/DDBJ whole genome shotgun (WGS) entry which is preliminary data.</text>
</comment>
<dbReference type="RefSeq" id="WP_377507308.1">
    <property type="nucleotide sequence ID" value="NZ_JBHULU010000015.1"/>
</dbReference>
<evidence type="ECO:0000313" key="19">
    <source>
        <dbReference type="Proteomes" id="UP001597544"/>
    </source>
</evidence>
<evidence type="ECO:0000256" key="4">
    <source>
        <dbReference type="ARBA" id="ARBA00008391"/>
    </source>
</evidence>
<evidence type="ECO:0000256" key="7">
    <source>
        <dbReference type="ARBA" id="ARBA00022676"/>
    </source>
</evidence>
<dbReference type="PANTHER" id="PTHR43340">
    <property type="entry name" value="HYPOXANTHINE-GUANINE PHOSPHORIBOSYLTRANSFERASE"/>
    <property type="match status" value="1"/>
</dbReference>
<dbReference type="PANTHER" id="PTHR43340:SF1">
    <property type="entry name" value="HYPOXANTHINE PHOSPHORIBOSYLTRANSFERASE"/>
    <property type="match status" value="1"/>
</dbReference>
<protein>
    <recommendedName>
        <fullName evidence="5 15">Hypoxanthine phosphoribosyltransferase</fullName>
        <ecNumber evidence="5 15">2.4.2.8</ecNumber>
    </recommendedName>
</protein>
<feature type="domain" description="Phosphoribosyltransferase" evidence="17">
    <location>
        <begin position="46"/>
        <end position="191"/>
    </location>
</feature>
<organism evidence="18 19">
    <name type="scientific">Pontibacter locisalis</name>
    <dbReference type="NCBI Taxonomy" id="1719035"/>
    <lineage>
        <taxon>Bacteria</taxon>
        <taxon>Pseudomonadati</taxon>
        <taxon>Bacteroidota</taxon>
        <taxon>Cytophagia</taxon>
        <taxon>Cytophagales</taxon>
        <taxon>Hymenobacteraceae</taxon>
        <taxon>Pontibacter</taxon>
    </lineage>
</organism>
<comment type="catalytic activity">
    <reaction evidence="14">
        <text>IMP + diphosphate = hypoxanthine + 5-phospho-alpha-D-ribose 1-diphosphate</text>
        <dbReference type="Rhea" id="RHEA:17973"/>
        <dbReference type="ChEBI" id="CHEBI:17368"/>
        <dbReference type="ChEBI" id="CHEBI:33019"/>
        <dbReference type="ChEBI" id="CHEBI:58017"/>
        <dbReference type="ChEBI" id="CHEBI:58053"/>
        <dbReference type="EC" id="2.4.2.8"/>
    </reaction>
    <physiologicalReaction direction="right-to-left" evidence="14">
        <dbReference type="Rhea" id="RHEA:17975"/>
    </physiologicalReaction>
</comment>
<accession>A0ABW5ILW4</accession>
<evidence type="ECO:0000256" key="5">
    <source>
        <dbReference type="ARBA" id="ARBA00011895"/>
    </source>
</evidence>
<evidence type="ECO:0000256" key="14">
    <source>
        <dbReference type="ARBA" id="ARBA00049402"/>
    </source>
</evidence>